<sequence length="734" mass="81675">MVHFHLHLSLDGNSEYENAPSPLLDTSQAEICKLYHPMQPTEASNIPDEKNKFEVHHNAGVVNFPFSTPQHEKPKNSCSQSLTDYKDKLEKHNENVNSPSKVADISNAVELSIAASEALVIYELITFGTFTQFLPASAVLEVALKLKQARLEGLEETSYYLTEELSEIDFLSDLDELTMADAYEDVGLSATGRDGLHGHDSIVSQVKDTFASEIYTSENKSIHEEVGVPEFDYGHIHRKELLEDVLDIDIQLKKELALEAFQSDGQKKLIDDPPLGLNATSVSCHLDPMLHCPVQENPQISASIEKEVADSAPVESNNAQSIPAVFVSETSFFSESADLVPDENSVVQKQDKGSNIASQESIPFEGLCNKANEGILPSQDVARSSSLSFDPLCSVVPCSISLQNTCSAPASKPNVKVDSGKCFSTAQEYGMDNSHMASALNLELVDEEVLAVPVTSGVVRRKFASLKTYSMYPVADLIKEMRNFDEIAADETKFPANRQKERNSPVVLNRGTRCRFQACFAHSVDEGNAEAAIEPEGEVELLQRKNLQKAESKCKNLQDIRVPARKRVHFSEAEIHIPQQKKLHKLQSAYRNCSSNRVPKRLRCPNLHFESRPCEVKRRGGNYRDKDGKRMIFQNIEFLLTGFSSLKEKEIERLIKKYGGILLTDIPSPNSRAKRSSKFDCQPLPVILCLKKVQTTKFLYGCAVNACILKVNWLTDSIAVGYLLAPEKYVLEYA</sequence>
<name>A0ABC8QME1_9AQUA</name>
<dbReference type="Gene3D" id="3.40.50.10190">
    <property type="entry name" value="BRCT domain"/>
    <property type="match status" value="1"/>
</dbReference>
<dbReference type="PROSITE" id="PS50172">
    <property type="entry name" value="BRCT"/>
    <property type="match status" value="1"/>
</dbReference>
<gene>
    <name evidence="2" type="ORF">ILEXP_LOCUS591</name>
</gene>
<organism evidence="2 3">
    <name type="scientific">Ilex paraguariensis</name>
    <name type="common">yerba mate</name>
    <dbReference type="NCBI Taxonomy" id="185542"/>
    <lineage>
        <taxon>Eukaryota</taxon>
        <taxon>Viridiplantae</taxon>
        <taxon>Streptophyta</taxon>
        <taxon>Embryophyta</taxon>
        <taxon>Tracheophyta</taxon>
        <taxon>Spermatophyta</taxon>
        <taxon>Magnoliopsida</taxon>
        <taxon>eudicotyledons</taxon>
        <taxon>Gunneridae</taxon>
        <taxon>Pentapetalae</taxon>
        <taxon>asterids</taxon>
        <taxon>campanulids</taxon>
        <taxon>Aquifoliales</taxon>
        <taxon>Aquifoliaceae</taxon>
        <taxon>Ilex</taxon>
    </lineage>
</organism>
<dbReference type="InterPro" id="IPR047252">
    <property type="entry name" value="TP53BP1-like"/>
</dbReference>
<protein>
    <recommendedName>
        <fullName evidence="1">BRCT domain-containing protein</fullName>
    </recommendedName>
</protein>
<keyword evidence="3" id="KW-1185">Reference proteome</keyword>
<comment type="caution">
    <text evidence="2">The sequence shown here is derived from an EMBL/GenBank/DDBJ whole genome shotgun (WGS) entry which is preliminary data.</text>
</comment>
<proteinExistence type="predicted"/>
<dbReference type="InterPro" id="IPR036420">
    <property type="entry name" value="BRCT_dom_sf"/>
</dbReference>
<dbReference type="SUPFAM" id="SSF52113">
    <property type="entry name" value="BRCT domain"/>
    <property type="match status" value="1"/>
</dbReference>
<dbReference type="SMART" id="SM00292">
    <property type="entry name" value="BRCT"/>
    <property type="match status" value="1"/>
</dbReference>
<evidence type="ECO:0000259" key="1">
    <source>
        <dbReference type="PROSITE" id="PS50172"/>
    </source>
</evidence>
<dbReference type="EMBL" id="CAUOFW020000114">
    <property type="protein sequence ID" value="CAK9133673.1"/>
    <property type="molecule type" value="Genomic_DNA"/>
</dbReference>
<feature type="domain" description="BRCT" evidence="1">
    <location>
        <begin position="628"/>
        <end position="731"/>
    </location>
</feature>
<dbReference type="PANTHER" id="PTHR15321:SF3">
    <property type="entry name" value="TP53-BINDING PROTEIN 1"/>
    <property type="match status" value="1"/>
</dbReference>
<accession>A0ABC8QME1</accession>
<reference evidence="2 3" key="1">
    <citation type="submission" date="2024-02" db="EMBL/GenBank/DDBJ databases">
        <authorList>
            <person name="Vignale AGUSTIN F."/>
            <person name="Sosa J E."/>
            <person name="Modenutti C."/>
        </authorList>
    </citation>
    <scope>NUCLEOTIDE SEQUENCE [LARGE SCALE GENOMIC DNA]</scope>
</reference>
<dbReference type="AlphaFoldDB" id="A0ABC8QME1"/>
<dbReference type="InterPro" id="IPR001357">
    <property type="entry name" value="BRCT_dom"/>
</dbReference>
<dbReference type="PANTHER" id="PTHR15321">
    <property type="entry name" value="TUMOR SUPPRESSOR P53-BINDING PROTEIN 1"/>
    <property type="match status" value="1"/>
</dbReference>
<evidence type="ECO:0000313" key="2">
    <source>
        <dbReference type="EMBL" id="CAK9133673.1"/>
    </source>
</evidence>
<dbReference type="Proteomes" id="UP001642360">
    <property type="component" value="Unassembled WGS sequence"/>
</dbReference>
<evidence type="ECO:0000313" key="3">
    <source>
        <dbReference type="Proteomes" id="UP001642360"/>
    </source>
</evidence>